<reference evidence="1" key="1">
    <citation type="submission" date="2021-01" db="EMBL/GenBank/DDBJ databases">
        <authorList>
            <person name="Corre E."/>
            <person name="Pelletier E."/>
            <person name="Niang G."/>
            <person name="Scheremetjew M."/>
            <person name="Finn R."/>
            <person name="Kale V."/>
            <person name="Holt S."/>
            <person name="Cochrane G."/>
            <person name="Meng A."/>
            <person name="Brown T."/>
            <person name="Cohen L."/>
        </authorList>
    </citation>
    <scope>NUCLEOTIDE SEQUENCE</scope>
    <source>
        <strain evidence="1">RCC3387</strain>
    </source>
</reference>
<gene>
    <name evidence="1" type="ORF">BRAN1462_LOCUS19596</name>
</gene>
<name>A0A6U6LPR7_9DINO</name>
<organism evidence="1">
    <name type="scientific">Zooxanthella nutricula</name>
    <dbReference type="NCBI Taxonomy" id="1333877"/>
    <lineage>
        <taxon>Eukaryota</taxon>
        <taxon>Sar</taxon>
        <taxon>Alveolata</taxon>
        <taxon>Dinophyceae</taxon>
        <taxon>Peridiniales</taxon>
        <taxon>Peridiniales incertae sedis</taxon>
        <taxon>Zooxanthella</taxon>
    </lineage>
</organism>
<sequence>MALLLNEVCARRADDELSKIGPVVGRRRVGAFLGVSFFSAPQPFEDPEFEMQRAAVAESCRADYSIDPDAFDFKSWTRGALAPWTHAVLFARRLRAVLARRGGWRALARDMEAGPSRYADVIAELQAPMVKSRDSLAALLGVRRKQDAERVLATVTAQAFLHHSPQSRITRDQGGLLEEPLPDILEEGTLRALAIELRMFYYDEALVVKQRAREEMRERIRATAHVHSFSKDEFWRFWRLCYGEERRRFLCRANQGFVNRHG</sequence>
<dbReference type="EMBL" id="HBGW01030993">
    <property type="protein sequence ID" value="CAD9551584.1"/>
    <property type="molecule type" value="Transcribed_RNA"/>
</dbReference>
<dbReference type="AlphaFoldDB" id="A0A6U6LPR7"/>
<protein>
    <submittedName>
        <fullName evidence="1">Uncharacterized protein</fullName>
    </submittedName>
</protein>
<evidence type="ECO:0000313" key="1">
    <source>
        <dbReference type="EMBL" id="CAD9551584.1"/>
    </source>
</evidence>
<accession>A0A6U6LPR7</accession>
<proteinExistence type="predicted"/>